<evidence type="ECO:0000256" key="1">
    <source>
        <dbReference type="SAM" id="MobiDB-lite"/>
    </source>
</evidence>
<dbReference type="HOGENOM" id="CLU_1996370_0_0_1"/>
<dbReference type="EnsemblPlants" id="ORUFI06G18970.1">
    <property type="protein sequence ID" value="ORUFI06G18970.1"/>
    <property type="gene ID" value="ORUFI06G18970"/>
</dbReference>
<accession>A0A0E0PYY7</accession>
<keyword evidence="3" id="KW-1185">Reference proteome</keyword>
<dbReference type="AlphaFoldDB" id="A0A0E0PYY7"/>
<dbReference type="Gramene" id="ORUFI06G18970.1">
    <property type="protein sequence ID" value="ORUFI06G18970.1"/>
    <property type="gene ID" value="ORUFI06G18970"/>
</dbReference>
<dbReference type="Proteomes" id="UP000008022">
    <property type="component" value="Unassembled WGS sequence"/>
</dbReference>
<proteinExistence type="predicted"/>
<protein>
    <submittedName>
        <fullName evidence="2">Uncharacterized protein</fullName>
    </submittedName>
</protein>
<evidence type="ECO:0000313" key="2">
    <source>
        <dbReference type="EnsemblPlants" id="ORUFI06G18970.1"/>
    </source>
</evidence>
<feature type="compositionally biased region" description="Gly residues" evidence="1">
    <location>
        <begin position="42"/>
        <end position="74"/>
    </location>
</feature>
<organism evidence="2 3">
    <name type="scientific">Oryza rufipogon</name>
    <name type="common">Brownbeard rice</name>
    <name type="synonym">Asian wild rice</name>
    <dbReference type="NCBI Taxonomy" id="4529"/>
    <lineage>
        <taxon>Eukaryota</taxon>
        <taxon>Viridiplantae</taxon>
        <taxon>Streptophyta</taxon>
        <taxon>Embryophyta</taxon>
        <taxon>Tracheophyta</taxon>
        <taxon>Spermatophyta</taxon>
        <taxon>Magnoliopsida</taxon>
        <taxon>Liliopsida</taxon>
        <taxon>Poales</taxon>
        <taxon>Poaceae</taxon>
        <taxon>BOP clade</taxon>
        <taxon>Oryzoideae</taxon>
        <taxon>Oryzeae</taxon>
        <taxon>Oryzinae</taxon>
        <taxon>Oryza</taxon>
    </lineage>
</organism>
<feature type="region of interest" description="Disordered" evidence="1">
    <location>
        <begin position="36"/>
        <end position="93"/>
    </location>
</feature>
<reference evidence="2" key="2">
    <citation type="submission" date="2015-06" db="UniProtKB">
        <authorList>
            <consortium name="EnsemblPlants"/>
        </authorList>
    </citation>
    <scope>IDENTIFICATION</scope>
</reference>
<feature type="region of interest" description="Disordered" evidence="1">
    <location>
        <begin position="106"/>
        <end position="125"/>
    </location>
</feature>
<sequence>MAESRRRAWQGRAWWERDVAVERVALEAEGGKVARVSCSDSGRGGEGGSGGPGEEGGDVGGGPDKQGLGGGGRLVGPAEGWRGGQPASSEREYSVMCSTNTVSATGCPGKFRLSSLPLGQSPPTP</sequence>
<name>A0A0E0PYY7_ORYRU</name>
<evidence type="ECO:0000313" key="3">
    <source>
        <dbReference type="Proteomes" id="UP000008022"/>
    </source>
</evidence>
<reference evidence="3" key="1">
    <citation type="submission" date="2013-06" db="EMBL/GenBank/DDBJ databases">
        <authorList>
            <person name="Zhao Q."/>
        </authorList>
    </citation>
    <scope>NUCLEOTIDE SEQUENCE</scope>
    <source>
        <strain evidence="3">cv. W1943</strain>
    </source>
</reference>